<feature type="transmembrane region" description="Helical" evidence="7">
    <location>
        <begin position="45"/>
        <end position="70"/>
    </location>
</feature>
<evidence type="ECO:0000256" key="6">
    <source>
        <dbReference type="ARBA" id="ARBA00023136"/>
    </source>
</evidence>
<evidence type="ECO:0000256" key="4">
    <source>
        <dbReference type="ARBA" id="ARBA00022692"/>
    </source>
</evidence>
<dbReference type="GO" id="GO:0022857">
    <property type="term" value="F:transmembrane transporter activity"/>
    <property type="evidence" value="ECO:0007669"/>
    <property type="project" value="InterPro"/>
</dbReference>
<evidence type="ECO:0000256" key="5">
    <source>
        <dbReference type="ARBA" id="ARBA00022989"/>
    </source>
</evidence>
<dbReference type="SUPFAM" id="SSF103473">
    <property type="entry name" value="MFS general substrate transporter"/>
    <property type="match status" value="1"/>
</dbReference>
<feature type="domain" description="Major facilitator superfamily (MFS) profile" evidence="8">
    <location>
        <begin position="43"/>
        <end position="426"/>
    </location>
</feature>
<evidence type="ECO:0000313" key="9">
    <source>
        <dbReference type="EMBL" id="PJK29152.1"/>
    </source>
</evidence>
<feature type="transmembrane region" description="Helical" evidence="7">
    <location>
        <begin position="403"/>
        <end position="421"/>
    </location>
</feature>
<feature type="transmembrane region" description="Helical" evidence="7">
    <location>
        <begin position="372"/>
        <end position="391"/>
    </location>
</feature>
<feature type="transmembrane region" description="Helical" evidence="7">
    <location>
        <begin position="108"/>
        <end position="127"/>
    </location>
</feature>
<dbReference type="Proteomes" id="UP000229498">
    <property type="component" value="Unassembled WGS sequence"/>
</dbReference>
<accession>A0A2M9G0B2</accession>
<keyword evidence="10" id="KW-1185">Reference proteome</keyword>
<feature type="transmembrane region" description="Helical" evidence="7">
    <location>
        <begin position="168"/>
        <end position="187"/>
    </location>
</feature>
<evidence type="ECO:0000256" key="2">
    <source>
        <dbReference type="ARBA" id="ARBA00022448"/>
    </source>
</evidence>
<feature type="transmembrane region" description="Helical" evidence="7">
    <location>
        <begin position="82"/>
        <end position="101"/>
    </location>
</feature>
<evidence type="ECO:0000256" key="1">
    <source>
        <dbReference type="ARBA" id="ARBA00004651"/>
    </source>
</evidence>
<dbReference type="GO" id="GO:0005886">
    <property type="term" value="C:plasma membrane"/>
    <property type="evidence" value="ECO:0007669"/>
    <property type="project" value="UniProtKB-SubCell"/>
</dbReference>
<feature type="transmembrane region" description="Helical" evidence="7">
    <location>
        <begin position="315"/>
        <end position="334"/>
    </location>
</feature>
<dbReference type="OrthoDB" id="9783227at2"/>
<feature type="transmembrane region" description="Helical" evidence="7">
    <location>
        <begin position="193"/>
        <end position="214"/>
    </location>
</feature>
<feature type="transmembrane region" description="Helical" evidence="7">
    <location>
        <begin position="340"/>
        <end position="360"/>
    </location>
</feature>
<dbReference type="PANTHER" id="PTHR23517:SF2">
    <property type="entry name" value="MULTIDRUG RESISTANCE PROTEIN MDTH"/>
    <property type="match status" value="1"/>
</dbReference>
<evidence type="ECO:0000256" key="7">
    <source>
        <dbReference type="SAM" id="Phobius"/>
    </source>
</evidence>
<dbReference type="PANTHER" id="PTHR23517">
    <property type="entry name" value="RESISTANCE PROTEIN MDTM, PUTATIVE-RELATED-RELATED"/>
    <property type="match status" value="1"/>
</dbReference>
<keyword evidence="6 7" id="KW-0472">Membrane</keyword>
<reference evidence="9 10" key="1">
    <citation type="submission" date="2017-11" db="EMBL/GenBank/DDBJ databases">
        <title>Draft genome sequence of Rhizobiales bacterium SY3-13.</title>
        <authorList>
            <person name="Sun C."/>
        </authorList>
    </citation>
    <scope>NUCLEOTIDE SEQUENCE [LARGE SCALE GENOMIC DNA]</scope>
    <source>
        <strain evidence="9 10">SY3-13</strain>
    </source>
</reference>
<dbReference type="InterPro" id="IPR020846">
    <property type="entry name" value="MFS_dom"/>
</dbReference>
<proteinExistence type="predicted"/>
<dbReference type="EMBL" id="PHIG01000036">
    <property type="protein sequence ID" value="PJK29152.1"/>
    <property type="molecule type" value="Genomic_DNA"/>
</dbReference>
<organism evidence="9 10">
    <name type="scientific">Minwuia thermotolerans</name>
    <dbReference type="NCBI Taxonomy" id="2056226"/>
    <lineage>
        <taxon>Bacteria</taxon>
        <taxon>Pseudomonadati</taxon>
        <taxon>Pseudomonadota</taxon>
        <taxon>Alphaproteobacteria</taxon>
        <taxon>Minwuiales</taxon>
        <taxon>Minwuiaceae</taxon>
        <taxon>Minwuia</taxon>
    </lineage>
</organism>
<gene>
    <name evidence="9" type="ORF">CVT23_13225</name>
</gene>
<sequence>MPPMPDTRASGRAAANAIYGQTMSEIAAAPASGASEKARDRIGFFFLNLGHLYDHMFMLIFATVVVALVGMDGMSYGELLKLATPAFVLFGLGSLPAGWLADRWSRQGMITVFFIGIGASSILTGLATSTWQIALGLGAIGLFASIYHPVGIAMVVDGREKVGKALGINGVWGNMGVAAAPLVAGYLVQTADWRTAFIVPGIVSVVTGMAYIVFCRDSARRPKTAKPQVADPHDSDLTKAVLIRVAFALTLTILFGGIVFHSVAIALPKLYAERLASLTTDLANIGVIVALIVGVASFAQIVVGHLVDRFPARRILFLIALLQVPALAGVAVLFDLPAIFVGFAALLLILGEVPIHDTIVTRHTRAAWRGRVFAVKFVIALLVAAAVPSLVGGVHEAFGFDALFYVLAAAAGGVALSALILPKARKIAR</sequence>
<dbReference type="InterPro" id="IPR011701">
    <property type="entry name" value="MFS"/>
</dbReference>
<keyword evidence="3" id="KW-1003">Cell membrane</keyword>
<comment type="caution">
    <text evidence="9">The sequence shown here is derived from an EMBL/GenBank/DDBJ whole genome shotgun (WGS) entry which is preliminary data.</text>
</comment>
<feature type="transmembrane region" description="Helical" evidence="7">
    <location>
        <begin position="282"/>
        <end position="303"/>
    </location>
</feature>
<keyword evidence="5 7" id="KW-1133">Transmembrane helix</keyword>
<name>A0A2M9G0B2_9PROT</name>
<keyword evidence="4 7" id="KW-0812">Transmembrane</keyword>
<evidence type="ECO:0000313" key="10">
    <source>
        <dbReference type="Proteomes" id="UP000229498"/>
    </source>
</evidence>
<evidence type="ECO:0000256" key="3">
    <source>
        <dbReference type="ARBA" id="ARBA00022475"/>
    </source>
</evidence>
<dbReference type="PROSITE" id="PS50850">
    <property type="entry name" value="MFS"/>
    <property type="match status" value="1"/>
</dbReference>
<dbReference type="InterPro" id="IPR036259">
    <property type="entry name" value="MFS_trans_sf"/>
</dbReference>
<dbReference type="AlphaFoldDB" id="A0A2M9G0B2"/>
<feature type="transmembrane region" description="Helical" evidence="7">
    <location>
        <begin position="241"/>
        <end position="267"/>
    </location>
</feature>
<protein>
    <submittedName>
        <fullName evidence="9">MFS transporter</fullName>
    </submittedName>
</protein>
<keyword evidence="2" id="KW-0813">Transport</keyword>
<feature type="transmembrane region" description="Helical" evidence="7">
    <location>
        <begin position="133"/>
        <end position="156"/>
    </location>
</feature>
<dbReference type="InterPro" id="IPR050171">
    <property type="entry name" value="MFS_Transporters"/>
</dbReference>
<dbReference type="Pfam" id="PF07690">
    <property type="entry name" value="MFS_1"/>
    <property type="match status" value="1"/>
</dbReference>
<evidence type="ECO:0000259" key="8">
    <source>
        <dbReference type="PROSITE" id="PS50850"/>
    </source>
</evidence>
<comment type="subcellular location">
    <subcellularLocation>
        <location evidence="1">Cell membrane</location>
        <topology evidence="1">Multi-pass membrane protein</topology>
    </subcellularLocation>
</comment>
<dbReference type="Gene3D" id="1.20.1250.20">
    <property type="entry name" value="MFS general substrate transporter like domains"/>
    <property type="match status" value="2"/>
</dbReference>